<gene>
    <name evidence="2" type="ORF">K435DRAFT_420056</name>
</gene>
<dbReference type="Proteomes" id="UP000297245">
    <property type="component" value="Unassembled WGS sequence"/>
</dbReference>
<sequence>MQDFGLNTFVDIIPVLLHISLFLFFGGLVAFLLPVNRPLTYVMATVLVVFLAVYAGLTFLPLIFLNSPYRTPLSGVLWRFGNSFEGFLSRAHKLPVQEGITLTQAILEKSVQKTAERAKRDGKAVDYTMKSSIDDGELLPFIEAIPDAIYDPSSHNRLRRDNIGLVVPLLTPVDPEADVLSRILKFISKSGSWTDEFRTRCSLACPRAIWSLVLASIYVKSHNQRPSHTHQRCRLAHDLMSIYVTAFPFSTVRTLDTSTPILGKDMWSASLAMVRLNWLYSVRSTIDMLEELVNTYNPNADTSAWDRHKAIRLCMLLLGVTSIEIHISPGSSLVISCIPSDLKWKLDEIIRLLNDPYELSDAIEGIQHLVPQLKDDDIWRPVRLCIFQEYLIFSQHSVDLSGQLPLEFDFICRTIYPSKAPIGSIDIDSYLPLDSSRPLLALKRHVEGKELNNTTDMLLRQHLKLLFSTVMPLCSRQQLLECRQFVQWYIFRRDNEYPDSARQIWWADFDMDDIRRIGECILEDVQSPEENTTEESDSTLRTALKLLRDGSWWRARIPELFTTVVNAPQRMFKQREGYAFFETLLDYIVGLHLAPVDPVDLQDRSLPQDLVHRIGVNLCQTYLLPYFIPINSIGSKSCRDTLLIAIVSRYMDLSFDTELSRYCCSVLQRMRFKTFSSTSVVVHKTSQLLFANSIARLVRTIESEESEKTRSLVFTLHEVMSFLCNHLRKGDEKVRWRWITSRSSAKIISDAMSQFREPEDIPDLSPDQFVGVDPRNRKDRAETRDALLRRCRVLLTTPKPNLERRV</sequence>
<keyword evidence="1" id="KW-1133">Transmembrane helix</keyword>
<feature type="transmembrane region" description="Helical" evidence="1">
    <location>
        <begin position="12"/>
        <end position="33"/>
    </location>
</feature>
<keyword evidence="1" id="KW-0472">Membrane</keyword>
<dbReference type="AlphaFoldDB" id="A0A4S8L5I1"/>
<evidence type="ECO:0000313" key="2">
    <source>
        <dbReference type="EMBL" id="THU83862.1"/>
    </source>
</evidence>
<evidence type="ECO:0000313" key="3">
    <source>
        <dbReference type="Proteomes" id="UP000297245"/>
    </source>
</evidence>
<proteinExistence type="predicted"/>
<feature type="transmembrane region" description="Helical" evidence="1">
    <location>
        <begin position="40"/>
        <end position="64"/>
    </location>
</feature>
<accession>A0A4S8L5I1</accession>
<protein>
    <submittedName>
        <fullName evidence="2">Uncharacterized protein</fullName>
    </submittedName>
</protein>
<reference evidence="2 3" key="1">
    <citation type="journal article" date="2019" name="Nat. Ecol. Evol.">
        <title>Megaphylogeny resolves global patterns of mushroom evolution.</title>
        <authorList>
            <person name="Varga T."/>
            <person name="Krizsan K."/>
            <person name="Foldi C."/>
            <person name="Dima B."/>
            <person name="Sanchez-Garcia M."/>
            <person name="Sanchez-Ramirez S."/>
            <person name="Szollosi G.J."/>
            <person name="Szarkandi J.G."/>
            <person name="Papp V."/>
            <person name="Albert L."/>
            <person name="Andreopoulos W."/>
            <person name="Angelini C."/>
            <person name="Antonin V."/>
            <person name="Barry K.W."/>
            <person name="Bougher N.L."/>
            <person name="Buchanan P."/>
            <person name="Buyck B."/>
            <person name="Bense V."/>
            <person name="Catcheside P."/>
            <person name="Chovatia M."/>
            <person name="Cooper J."/>
            <person name="Damon W."/>
            <person name="Desjardin D."/>
            <person name="Finy P."/>
            <person name="Geml J."/>
            <person name="Haridas S."/>
            <person name="Hughes K."/>
            <person name="Justo A."/>
            <person name="Karasinski D."/>
            <person name="Kautmanova I."/>
            <person name="Kiss B."/>
            <person name="Kocsube S."/>
            <person name="Kotiranta H."/>
            <person name="LaButti K.M."/>
            <person name="Lechner B.E."/>
            <person name="Liimatainen K."/>
            <person name="Lipzen A."/>
            <person name="Lukacs Z."/>
            <person name="Mihaltcheva S."/>
            <person name="Morgado L.N."/>
            <person name="Niskanen T."/>
            <person name="Noordeloos M.E."/>
            <person name="Ohm R.A."/>
            <person name="Ortiz-Santana B."/>
            <person name="Ovrebo C."/>
            <person name="Racz N."/>
            <person name="Riley R."/>
            <person name="Savchenko A."/>
            <person name="Shiryaev A."/>
            <person name="Soop K."/>
            <person name="Spirin V."/>
            <person name="Szebenyi C."/>
            <person name="Tomsovsky M."/>
            <person name="Tulloss R.E."/>
            <person name="Uehling J."/>
            <person name="Grigoriev I.V."/>
            <person name="Vagvolgyi C."/>
            <person name="Papp T."/>
            <person name="Martin F.M."/>
            <person name="Miettinen O."/>
            <person name="Hibbett D.S."/>
            <person name="Nagy L.G."/>
        </authorList>
    </citation>
    <scope>NUCLEOTIDE SEQUENCE [LARGE SCALE GENOMIC DNA]</scope>
    <source>
        <strain evidence="2 3">CBS 962.96</strain>
    </source>
</reference>
<organism evidence="2 3">
    <name type="scientific">Dendrothele bispora (strain CBS 962.96)</name>
    <dbReference type="NCBI Taxonomy" id="1314807"/>
    <lineage>
        <taxon>Eukaryota</taxon>
        <taxon>Fungi</taxon>
        <taxon>Dikarya</taxon>
        <taxon>Basidiomycota</taxon>
        <taxon>Agaricomycotina</taxon>
        <taxon>Agaricomycetes</taxon>
        <taxon>Agaricomycetidae</taxon>
        <taxon>Agaricales</taxon>
        <taxon>Agaricales incertae sedis</taxon>
        <taxon>Dendrothele</taxon>
    </lineage>
</organism>
<keyword evidence="3" id="KW-1185">Reference proteome</keyword>
<dbReference type="EMBL" id="ML179637">
    <property type="protein sequence ID" value="THU83862.1"/>
    <property type="molecule type" value="Genomic_DNA"/>
</dbReference>
<keyword evidence="1" id="KW-0812">Transmembrane</keyword>
<evidence type="ECO:0000256" key="1">
    <source>
        <dbReference type="SAM" id="Phobius"/>
    </source>
</evidence>
<name>A0A4S8L5I1_DENBC</name>